<dbReference type="GO" id="GO:0009055">
    <property type="term" value="F:electron transfer activity"/>
    <property type="evidence" value="ECO:0007669"/>
    <property type="project" value="TreeGrafter"/>
</dbReference>
<dbReference type="GO" id="GO:0009061">
    <property type="term" value="P:anaerobic respiration"/>
    <property type="evidence" value="ECO:0007669"/>
    <property type="project" value="TreeGrafter"/>
</dbReference>
<dbReference type="RefSeq" id="WP_144350938.1">
    <property type="nucleotide sequence ID" value="NZ_CP036259.1"/>
</dbReference>
<dbReference type="Pfam" id="PF21423">
    <property type="entry name" value="AhtL-like_1st"/>
    <property type="match status" value="1"/>
</dbReference>
<evidence type="ECO:0000313" key="9">
    <source>
        <dbReference type="EMBL" id="QDR81450.1"/>
    </source>
</evidence>
<keyword evidence="3" id="KW-0500">Molybdenum</keyword>
<gene>
    <name evidence="9" type="primary">athL_2</name>
    <name evidence="9" type="ORF">SPTER_28330</name>
</gene>
<dbReference type="GO" id="GO:0043546">
    <property type="term" value="F:molybdopterin cofactor binding"/>
    <property type="evidence" value="ECO:0007669"/>
    <property type="project" value="InterPro"/>
</dbReference>
<dbReference type="GO" id="GO:0016740">
    <property type="term" value="F:transferase activity"/>
    <property type="evidence" value="ECO:0007669"/>
    <property type="project" value="UniProtKB-KW"/>
</dbReference>
<dbReference type="PROSITE" id="PS00932">
    <property type="entry name" value="MOLYBDOPTERIN_PROK_3"/>
    <property type="match status" value="1"/>
</dbReference>
<keyword evidence="10" id="KW-1185">Reference proteome</keyword>
<evidence type="ECO:0000256" key="4">
    <source>
        <dbReference type="ARBA" id="ARBA00022723"/>
    </source>
</evidence>
<accession>A0A517DVR6</accession>
<dbReference type="EC" id="1.97.1.2" evidence="9"/>
<feature type="domain" description="Pyrogallol hydroxytransferase large subunit-like N-terminal" evidence="8">
    <location>
        <begin position="14"/>
        <end position="69"/>
    </location>
</feature>
<evidence type="ECO:0000256" key="3">
    <source>
        <dbReference type="ARBA" id="ARBA00022505"/>
    </source>
</evidence>
<dbReference type="SUPFAM" id="SSF53706">
    <property type="entry name" value="Formate dehydrogenase/DMSO reductase, domains 1-3"/>
    <property type="match status" value="1"/>
</dbReference>
<dbReference type="InterPro" id="IPR009010">
    <property type="entry name" value="Asp_de-COase-like_dom_sf"/>
</dbReference>
<dbReference type="Pfam" id="PF01568">
    <property type="entry name" value="Molydop_binding"/>
    <property type="match status" value="1"/>
</dbReference>
<protein>
    <submittedName>
        <fullName evidence="9">Pyrogallol hydroxytransferase large subunit</fullName>
        <ecNumber evidence="9">1.97.1.2</ecNumber>
    </submittedName>
</protein>
<dbReference type="InterPro" id="IPR006655">
    <property type="entry name" value="Mopterin_OxRdtase_prok_CS"/>
</dbReference>
<dbReference type="InterPro" id="IPR006656">
    <property type="entry name" value="Mopterin_OxRdtase"/>
</dbReference>
<dbReference type="Gene3D" id="3.40.50.740">
    <property type="match status" value="2"/>
</dbReference>
<dbReference type="InterPro" id="IPR050612">
    <property type="entry name" value="Prok_Mopterin_Oxidored"/>
</dbReference>
<proteinExistence type="inferred from homology"/>
<dbReference type="SUPFAM" id="SSF50692">
    <property type="entry name" value="ADC-like"/>
    <property type="match status" value="1"/>
</dbReference>
<comment type="similarity">
    <text evidence="2">Belongs to the prokaryotic molybdopterin-containing oxidoreductase family.</text>
</comment>
<name>A0A517DVR6_9FIRM</name>
<feature type="domain" description="Molybdopterin oxidoreductase" evidence="6">
    <location>
        <begin position="76"/>
        <end position="590"/>
    </location>
</feature>
<dbReference type="GO" id="GO:0018706">
    <property type="term" value="F:pyrogallol hydroxytransferase activity"/>
    <property type="evidence" value="ECO:0007669"/>
    <property type="project" value="UniProtKB-EC"/>
</dbReference>
<evidence type="ECO:0000313" key="10">
    <source>
        <dbReference type="Proteomes" id="UP000320776"/>
    </source>
</evidence>
<evidence type="ECO:0000259" key="6">
    <source>
        <dbReference type="Pfam" id="PF00384"/>
    </source>
</evidence>
<dbReference type="KEGG" id="sted:SPTER_28330"/>
<reference evidence="9 10" key="1">
    <citation type="submission" date="2019-02" db="EMBL/GenBank/DDBJ databases">
        <title>Closed genome of Sporomusa termitida DSM 4440.</title>
        <authorList>
            <person name="Poehlein A."/>
            <person name="Daniel R."/>
        </authorList>
    </citation>
    <scope>NUCLEOTIDE SEQUENCE [LARGE SCALE GENOMIC DNA]</scope>
    <source>
        <strain evidence="9 10">DSM 4440</strain>
    </source>
</reference>
<dbReference type="GO" id="GO:0030151">
    <property type="term" value="F:molybdenum ion binding"/>
    <property type="evidence" value="ECO:0007669"/>
    <property type="project" value="TreeGrafter"/>
</dbReference>
<dbReference type="PANTHER" id="PTHR43742">
    <property type="entry name" value="TRIMETHYLAMINE-N-OXIDE REDUCTASE"/>
    <property type="match status" value="1"/>
</dbReference>
<dbReference type="Proteomes" id="UP000320776">
    <property type="component" value="Chromosome"/>
</dbReference>
<organism evidence="9 10">
    <name type="scientific">Sporomusa termitida</name>
    <dbReference type="NCBI Taxonomy" id="2377"/>
    <lineage>
        <taxon>Bacteria</taxon>
        <taxon>Bacillati</taxon>
        <taxon>Bacillota</taxon>
        <taxon>Negativicutes</taxon>
        <taxon>Selenomonadales</taxon>
        <taxon>Sporomusaceae</taxon>
        <taxon>Sporomusa</taxon>
    </lineage>
</organism>
<dbReference type="InterPro" id="IPR049032">
    <property type="entry name" value="AhtL-like_N"/>
</dbReference>
<dbReference type="Gene3D" id="2.40.40.20">
    <property type="match status" value="1"/>
</dbReference>
<keyword evidence="4" id="KW-0479">Metal-binding</keyword>
<dbReference type="InterPro" id="IPR006657">
    <property type="entry name" value="MoPterin_dinucl-bd_dom"/>
</dbReference>
<dbReference type="AlphaFoldDB" id="A0A517DVR6"/>
<dbReference type="OrthoDB" id="9759518at2"/>
<evidence type="ECO:0000259" key="7">
    <source>
        <dbReference type="Pfam" id="PF01568"/>
    </source>
</evidence>
<feature type="domain" description="Molybdopterin dinucleotide-binding" evidence="7">
    <location>
        <begin position="763"/>
        <end position="838"/>
    </location>
</feature>
<sequence>MGKIKRFTNGTTGGPVFVDVDVEAGKILRMYPMELTEEDAPSWEIEARGKTFTPPRKTTITPVTAAWKSQIYSPKRLLYPMKRVDFDPDGERNEENRGSSGYERISWDEALDIVSKEIIRIKRDYGPGAILSTASSHHLWGNVGYRFSTLFRFMNLAGFTYADHNPDSWEGWHWGGMHNWGFSWRLGNPEQYDLLEDGLQNTEMIVFWSADPETNNGIYSAFESTPRRFWLKELGVKMIFIDPYYNHSARLYADKWFSPRIGTDAALAASIAYVWITEGLYDKEYVATRTHGFERWSEYILGIEDGIPKDPKWGENETGIPAREIKALARDWAAQKTMLGAGGLGGWGGACRATTGNEWARMMICLIAMQGMGKPGINIWSTTQGAPCDEGFFFPGYAEGGIACDTGNSAAGYEFAYRMFANSRPVTNPVNSPQGQHIPRLRIPEAILEGKLEWRGKGFCGANVEAQFQKYEYPAPGYSKIQMYYRYGGSFIGTMTETARYAKMYRTKNLPFAVNQSIWFEGEARFADIILPACTNFERWDISEFANCSGYIPHTYSQCNHRVITLQKKCIEPLGESKSDYEIFSELSKRLGLWEMYTDGGKTDLDWVKQHFYATDLPKGITWEEFFEKGYYIVPNKPKTAKSTPAMRWFAEDREIDTPDWGPMPHEQVKRKGLQTGSGKLEFVSTSLTRFDPDDMERHPVTRYIESWEGHHSAHAAKYPLQAVAPHPRFSFHTMGDCKESHLNELRDHRVLKEDGYRYWIWRLNPKDAAARGIKQHDLIKVYNDRGAVICAAQLTERVPPGTCHTYESCADYQPIGEPGNSPDRAGCINHLNSKRFMTKNSCGMAANSYLVEVEKWEEMK</sequence>
<evidence type="ECO:0000256" key="2">
    <source>
        <dbReference type="ARBA" id="ARBA00010312"/>
    </source>
</evidence>
<comment type="cofactor">
    <cofactor evidence="1">
        <name>Mo-bis(molybdopterin guanine dinucleotide)</name>
        <dbReference type="ChEBI" id="CHEBI:60539"/>
    </cofactor>
</comment>
<keyword evidence="5 9" id="KW-0560">Oxidoreductase</keyword>
<dbReference type="Pfam" id="PF00384">
    <property type="entry name" value="Molybdopterin"/>
    <property type="match status" value="1"/>
</dbReference>
<dbReference type="Gene3D" id="2.20.25.340">
    <property type="match status" value="1"/>
</dbReference>
<dbReference type="Gene3D" id="3.40.228.10">
    <property type="entry name" value="Dimethylsulfoxide Reductase, domain 2"/>
    <property type="match status" value="1"/>
</dbReference>
<evidence type="ECO:0000256" key="5">
    <source>
        <dbReference type="ARBA" id="ARBA00023002"/>
    </source>
</evidence>
<evidence type="ECO:0000259" key="8">
    <source>
        <dbReference type="Pfam" id="PF21423"/>
    </source>
</evidence>
<dbReference type="GO" id="GO:0030288">
    <property type="term" value="C:outer membrane-bounded periplasmic space"/>
    <property type="evidence" value="ECO:0007669"/>
    <property type="project" value="TreeGrafter"/>
</dbReference>
<dbReference type="PANTHER" id="PTHR43742:SF10">
    <property type="entry name" value="TRIMETHYLAMINE-N-OXIDE REDUCTASE 2"/>
    <property type="match status" value="1"/>
</dbReference>
<dbReference type="EMBL" id="CP036259">
    <property type="protein sequence ID" value="QDR81450.1"/>
    <property type="molecule type" value="Genomic_DNA"/>
</dbReference>
<evidence type="ECO:0000256" key="1">
    <source>
        <dbReference type="ARBA" id="ARBA00001942"/>
    </source>
</evidence>
<keyword evidence="9" id="KW-0808">Transferase</keyword>